<evidence type="ECO:0000313" key="2">
    <source>
        <dbReference type="EMBL" id="KPL69951.1"/>
    </source>
</evidence>
<name>A0A0P6WJW6_9CHLR</name>
<dbReference type="GO" id="GO:0005524">
    <property type="term" value="F:ATP binding"/>
    <property type="evidence" value="ECO:0007669"/>
    <property type="project" value="InterPro"/>
</dbReference>
<dbReference type="SUPFAM" id="SSF55186">
    <property type="entry name" value="ThrRS/AlaRS common domain"/>
    <property type="match status" value="1"/>
</dbReference>
<dbReference type="Gene3D" id="3.30.980.10">
    <property type="entry name" value="Threonyl-trna Synthetase, Chain A, domain 2"/>
    <property type="match status" value="1"/>
</dbReference>
<dbReference type="OrthoDB" id="9764644at2"/>
<dbReference type="RefSeq" id="WP_062420870.1">
    <property type="nucleotide sequence ID" value="NZ_BBYA01000006.1"/>
</dbReference>
<dbReference type="AlphaFoldDB" id="A0A0P6WJW6"/>
<dbReference type="CDD" id="cd02028">
    <property type="entry name" value="UMPK_like"/>
    <property type="match status" value="1"/>
</dbReference>
<dbReference type="Proteomes" id="UP000050430">
    <property type="component" value="Unassembled WGS sequence"/>
</dbReference>
<organism evidence="2 3">
    <name type="scientific">Leptolinea tardivitalis</name>
    <dbReference type="NCBI Taxonomy" id="229920"/>
    <lineage>
        <taxon>Bacteria</taxon>
        <taxon>Bacillati</taxon>
        <taxon>Chloroflexota</taxon>
        <taxon>Anaerolineae</taxon>
        <taxon>Anaerolineales</taxon>
        <taxon>Anaerolineaceae</taxon>
        <taxon>Leptolinea</taxon>
    </lineage>
</organism>
<dbReference type="SUPFAM" id="SSF52540">
    <property type="entry name" value="P-loop containing nucleoside triphosphate hydrolases"/>
    <property type="match status" value="1"/>
</dbReference>
<dbReference type="InterPro" id="IPR018163">
    <property type="entry name" value="Thr/Ala-tRNA-synth_IIc_edit"/>
</dbReference>
<dbReference type="Gene3D" id="3.40.50.300">
    <property type="entry name" value="P-loop containing nucleotide triphosphate hydrolases"/>
    <property type="match status" value="1"/>
</dbReference>
<keyword evidence="2" id="KW-0808">Transferase</keyword>
<gene>
    <name evidence="2" type="ORF">ADM99_16635</name>
</gene>
<evidence type="ECO:0000313" key="3">
    <source>
        <dbReference type="Proteomes" id="UP000050430"/>
    </source>
</evidence>
<dbReference type="InterPro" id="IPR006083">
    <property type="entry name" value="PRK/URK"/>
</dbReference>
<reference evidence="2 3" key="1">
    <citation type="submission" date="2015-07" db="EMBL/GenBank/DDBJ databases">
        <title>Genome sequence of Leptolinea tardivitalis DSM 16556.</title>
        <authorList>
            <person name="Hemp J."/>
            <person name="Ward L.M."/>
            <person name="Pace L.A."/>
            <person name="Fischer W.W."/>
        </authorList>
    </citation>
    <scope>NUCLEOTIDE SEQUENCE [LARGE SCALE GENOMIC DNA]</scope>
    <source>
        <strain evidence="2 3">YMTK-2</strain>
    </source>
</reference>
<dbReference type="Pfam" id="PF00485">
    <property type="entry name" value="PRK"/>
    <property type="match status" value="1"/>
</dbReference>
<dbReference type="PANTHER" id="PTHR10285">
    <property type="entry name" value="URIDINE KINASE"/>
    <property type="match status" value="1"/>
</dbReference>
<comment type="caution">
    <text evidence="2">The sequence shown here is derived from an EMBL/GenBank/DDBJ whole genome shotgun (WGS) entry which is preliminary data.</text>
</comment>
<feature type="domain" description="Phosphoribulokinase/uridine kinase" evidence="1">
    <location>
        <begin position="302"/>
        <end position="497"/>
    </location>
</feature>
<keyword evidence="2" id="KW-0418">Kinase</keyword>
<dbReference type="STRING" id="229920.ADM99_16635"/>
<keyword evidence="3" id="KW-1185">Reference proteome</keyword>
<dbReference type="GO" id="GO:0016301">
    <property type="term" value="F:kinase activity"/>
    <property type="evidence" value="ECO:0007669"/>
    <property type="project" value="UniProtKB-KW"/>
</dbReference>
<accession>A0A0P6WJW6</accession>
<protein>
    <submittedName>
        <fullName evidence="2">Uridine kinase</fullName>
    </submittedName>
</protein>
<dbReference type="PATRIC" id="fig|229920.5.peg.905"/>
<dbReference type="InterPro" id="IPR027417">
    <property type="entry name" value="P-loop_NTPase"/>
</dbReference>
<dbReference type="EMBL" id="LGCK01000015">
    <property type="protein sequence ID" value="KPL69951.1"/>
    <property type="molecule type" value="Genomic_DNA"/>
</dbReference>
<evidence type="ECO:0000259" key="1">
    <source>
        <dbReference type="Pfam" id="PF00485"/>
    </source>
</evidence>
<sequence length="577" mass="66328">MENESFYLTLPQSTVEVYLPDGRVIRGERGKDVQKFLRVLPEWDNPPIVGAIINDELRELTFPITIDARVTPVTMADTDGTRIYRRSLTFLLEAAFEELYPDYMLTIDHSVSSGGFFCQIVGNGKISEIDLPRLETRMREMVQQDIAFTREQVPLTEAIQYFKDHGNEDKVRLLKYRQKDTLVLYRLGVHRDYHHGYMVPSTGFLRWFAISPFGDGFVLQFPRKHSPKELLPMPAYPKLLNTFHRYGKWLNRLGIESLGALNDAIHSGRIREIILVSEALHEQQIAEIAESIVNHANQIRIVLIAGPSSSGKTTFSKRLSIQLLAQGILPFPVEIDNYFVDREKTPKDKNGEYDYEALGALNTRLFSEHLQKLIAGEEVQMPKYNFKTGLSEPGEIARLQDGQVIILEGIHGLNPQLLPSIRQDQTYRVYVSCLTQLNLDLHNRISTTDTRLLRRIVRDATERGYSAQQTIQRWDSVRRGEKLHIFPYQENADDMFNSALAYELSALKPLAEPLLRQVPFGVPEYIEAKRLLTFLDWFLPVDSSLIPDNSLLREFIGGSILHDFKLWEKSEQGYLNY</sequence>
<proteinExistence type="predicted"/>